<dbReference type="EMBL" id="JAOQJV010000001">
    <property type="protein sequence ID" value="MCU6698709.1"/>
    <property type="molecule type" value="Genomic_DNA"/>
</dbReference>
<feature type="transmembrane region" description="Helical" evidence="1">
    <location>
        <begin position="85"/>
        <end position="103"/>
    </location>
</feature>
<keyword evidence="1" id="KW-1133">Transmembrane helix</keyword>
<dbReference type="Proteomes" id="UP001207605">
    <property type="component" value="Unassembled WGS sequence"/>
</dbReference>
<gene>
    <name evidence="2" type="ORF">OCV65_00415</name>
</gene>
<sequence>MDEPYDFGFCITGVVFLLMLFVPNIMWTRKGKTIGYVESAKKENKVLLIFERVGQVAVSTALVFFSALNPKVMVLVDGLYFEWKIIIWMMALTLMILYECYWMKYFKSSKTMKDYYSSFVGFPLAGATLPVMAVLLLGIYSENVIVICSAIILGIGHIGIHYMHKKEIKRNMDKFMI</sequence>
<feature type="transmembrane region" description="Helical" evidence="1">
    <location>
        <begin position="144"/>
        <end position="164"/>
    </location>
</feature>
<keyword evidence="3" id="KW-1185">Reference proteome</keyword>
<organism evidence="2 3">
    <name type="scientific">Dorea ammoniilytica</name>
    <dbReference type="NCBI Taxonomy" id="2981788"/>
    <lineage>
        <taxon>Bacteria</taxon>
        <taxon>Bacillati</taxon>
        <taxon>Bacillota</taxon>
        <taxon>Clostridia</taxon>
        <taxon>Lachnospirales</taxon>
        <taxon>Lachnospiraceae</taxon>
        <taxon>Dorea</taxon>
    </lineage>
</organism>
<evidence type="ECO:0000313" key="2">
    <source>
        <dbReference type="EMBL" id="MCU6698709.1"/>
    </source>
</evidence>
<accession>A0ABT2S291</accession>
<keyword evidence="1" id="KW-0812">Transmembrane</keyword>
<name>A0ABT2S291_9FIRM</name>
<feature type="transmembrane region" description="Helical" evidence="1">
    <location>
        <begin position="6"/>
        <end position="25"/>
    </location>
</feature>
<reference evidence="2 3" key="1">
    <citation type="journal article" date="2021" name="ISME Commun">
        <title>Automated analysis of genomic sequences facilitates high-throughput and comprehensive description of bacteria.</title>
        <authorList>
            <person name="Hitch T.C.A."/>
        </authorList>
    </citation>
    <scope>NUCLEOTIDE SEQUENCE [LARGE SCALE GENOMIC DNA]</scope>
    <source>
        <strain evidence="2 3">Sanger_02</strain>
    </source>
</reference>
<protein>
    <submittedName>
        <fullName evidence="2">Uncharacterized protein</fullName>
    </submittedName>
</protein>
<feature type="transmembrane region" description="Helical" evidence="1">
    <location>
        <begin position="46"/>
        <end position="65"/>
    </location>
</feature>
<evidence type="ECO:0000256" key="1">
    <source>
        <dbReference type="SAM" id="Phobius"/>
    </source>
</evidence>
<feature type="transmembrane region" description="Helical" evidence="1">
    <location>
        <begin position="115"/>
        <end position="138"/>
    </location>
</feature>
<keyword evidence="1" id="KW-0472">Membrane</keyword>
<proteinExistence type="predicted"/>
<comment type="caution">
    <text evidence="2">The sequence shown here is derived from an EMBL/GenBank/DDBJ whole genome shotgun (WGS) entry which is preliminary data.</text>
</comment>
<evidence type="ECO:0000313" key="3">
    <source>
        <dbReference type="Proteomes" id="UP001207605"/>
    </source>
</evidence>